<dbReference type="Gene3D" id="3.90.25.10">
    <property type="entry name" value="UDP-galactose 4-epimerase, domain 1"/>
    <property type="match status" value="1"/>
</dbReference>
<proteinExistence type="predicted"/>
<feature type="domain" description="NmrA-like" evidence="3">
    <location>
        <begin position="5"/>
        <end position="230"/>
    </location>
</feature>
<dbReference type="GeneID" id="81390266"/>
<keyword evidence="2" id="KW-0560">Oxidoreductase</keyword>
<dbReference type="EMBL" id="JAPMSZ010000001">
    <property type="protein sequence ID" value="KAJ5114755.1"/>
    <property type="molecule type" value="Genomic_DNA"/>
</dbReference>
<dbReference type="SUPFAM" id="SSF51735">
    <property type="entry name" value="NAD(P)-binding Rossmann-fold domains"/>
    <property type="match status" value="1"/>
</dbReference>
<organism evidence="4 5">
    <name type="scientific">Penicillium alfredii</name>
    <dbReference type="NCBI Taxonomy" id="1506179"/>
    <lineage>
        <taxon>Eukaryota</taxon>
        <taxon>Fungi</taxon>
        <taxon>Dikarya</taxon>
        <taxon>Ascomycota</taxon>
        <taxon>Pezizomycotina</taxon>
        <taxon>Eurotiomycetes</taxon>
        <taxon>Eurotiomycetidae</taxon>
        <taxon>Eurotiales</taxon>
        <taxon>Aspergillaceae</taxon>
        <taxon>Penicillium</taxon>
    </lineage>
</organism>
<dbReference type="PANTHER" id="PTHR47706">
    <property type="entry name" value="NMRA-LIKE FAMILY PROTEIN"/>
    <property type="match status" value="1"/>
</dbReference>
<dbReference type="InterPro" id="IPR051609">
    <property type="entry name" value="NmrA/Isoflavone_reductase-like"/>
</dbReference>
<evidence type="ECO:0000256" key="1">
    <source>
        <dbReference type="ARBA" id="ARBA00022857"/>
    </source>
</evidence>
<gene>
    <name evidence="4" type="ORF">NUU61_000514</name>
</gene>
<dbReference type="InterPro" id="IPR045312">
    <property type="entry name" value="PCBER-like"/>
</dbReference>
<dbReference type="RefSeq" id="XP_056515948.1">
    <property type="nucleotide sequence ID" value="XM_056651098.1"/>
</dbReference>
<keyword evidence="1" id="KW-0521">NADP</keyword>
<evidence type="ECO:0000313" key="4">
    <source>
        <dbReference type="EMBL" id="KAJ5114755.1"/>
    </source>
</evidence>
<sequence length="299" mass="31761">MTSSSKNIAIFGASGSIGKIILNSLVASSQFTVTVISRQESEAAFPSDVAVHKTDFSNAGLEAALKGQDAVISAVGATAFGEQKKIVDAAIRAGVKRFIPSEFSASSQNEAVLQLLPLFGQKKELIEYLKTKESEGLTWTGIATSLLFDWGLGNGFLEFDIANRSATIWDGGNHSFTLTNEKQLGQSVVSVLQHPQETSNKYLYVASVETTQKEILATLEEATGAKWTVKETTTDAEVSGGFKKLGAGDFSGAFALVRATGFGNTPGLHANYAKDESLANAVLGLSLESIQETIKRVVQ</sequence>
<dbReference type="InterPro" id="IPR036291">
    <property type="entry name" value="NAD(P)-bd_dom_sf"/>
</dbReference>
<dbReference type="Pfam" id="PF05368">
    <property type="entry name" value="NmrA"/>
    <property type="match status" value="1"/>
</dbReference>
<dbReference type="AlphaFoldDB" id="A0A9W9GB41"/>
<reference evidence="4" key="2">
    <citation type="journal article" date="2023" name="IMA Fungus">
        <title>Comparative genomic study of the Penicillium genus elucidates a diverse pangenome and 15 lateral gene transfer events.</title>
        <authorList>
            <person name="Petersen C."/>
            <person name="Sorensen T."/>
            <person name="Nielsen M.R."/>
            <person name="Sondergaard T.E."/>
            <person name="Sorensen J.L."/>
            <person name="Fitzpatrick D.A."/>
            <person name="Frisvad J.C."/>
            <person name="Nielsen K.L."/>
        </authorList>
    </citation>
    <scope>NUCLEOTIDE SEQUENCE</scope>
    <source>
        <strain evidence="4">IBT 34128</strain>
    </source>
</reference>
<name>A0A9W9GB41_9EURO</name>
<accession>A0A9W9GB41</accession>
<dbReference type="OrthoDB" id="9974981at2759"/>
<evidence type="ECO:0000313" key="5">
    <source>
        <dbReference type="Proteomes" id="UP001141434"/>
    </source>
</evidence>
<protein>
    <submittedName>
        <fullName evidence="4">NmrA-like family protein</fullName>
    </submittedName>
</protein>
<dbReference type="InterPro" id="IPR008030">
    <property type="entry name" value="NmrA-like"/>
</dbReference>
<dbReference type="PANTHER" id="PTHR47706:SF9">
    <property type="entry name" value="NMRA-LIKE DOMAIN-CONTAINING PROTEIN-RELATED"/>
    <property type="match status" value="1"/>
</dbReference>
<dbReference type="GO" id="GO:0016491">
    <property type="term" value="F:oxidoreductase activity"/>
    <property type="evidence" value="ECO:0007669"/>
    <property type="project" value="UniProtKB-KW"/>
</dbReference>
<comment type="caution">
    <text evidence="4">The sequence shown here is derived from an EMBL/GenBank/DDBJ whole genome shotgun (WGS) entry which is preliminary data.</text>
</comment>
<keyword evidence="5" id="KW-1185">Reference proteome</keyword>
<evidence type="ECO:0000259" key="3">
    <source>
        <dbReference type="Pfam" id="PF05368"/>
    </source>
</evidence>
<dbReference type="Proteomes" id="UP001141434">
    <property type="component" value="Unassembled WGS sequence"/>
</dbReference>
<reference evidence="4" key="1">
    <citation type="submission" date="2022-11" db="EMBL/GenBank/DDBJ databases">
        <authorList>
            <person name="Petersen C."/>
        </authorList>
    </citation>
    <scope>NUCLEOTIDE SEQUENCE</scope>
    <source>
        <strain evidence="4">IBT 34128</strain>
    </source>
</reference>
<evidence type="ECO:0000256" key="2">
    <source>
        <dbReference type="ARBA" id="ARBA00023002"/>
    </source>
</evidence>
<dbReference type="CDD" id="cd05259">
    <property type="entry name" value="PCBER_SDR_a"/>
    <property type="match status" value="1"/>
</dbReference>
<dbReference type="Gene3D" id="3.40.50.720">
    <property type="entry name" value="NAD(P)-binding Rossmann-like Domain"/>
    <property type="match status" value="1"/>
</dbReference>